<feature type="transmembrane region" description="Helical" evidence="2">
    <location>
        <begin position="344"/>
        <end position="364"/>
    </location>
</feature>
<organism evidence="3 4">
    <name type="scientific">Caerostris darwini</name>
    <dbReference type="NCBI Taxonomy" id="1538125"/>
    <lineage>
        <taxon>Eukaryota</taxon>
        <taxon>Metazoa</taxon>
        <taxon>Ecdysozoa</taxon>
        <taxon>Arthropoda</taxon>
        <taxon>Chelicerata</taxon>
        <taxon>Arachnida</taxon>
        <taxon>Araneae</taxon>
        <taxon>Araneomorphae</taxon>
        <taxon>Entelegynae</taxon>
        <taxon>Araneoidea</taxon>
        <taxon>Araneidae</taxon>
        <taxon>Caerostris</taxon>
    </lineage>
</organism>
<keyword evidence="2" id="KW-1133">Transmembrane helix</keyword>
<feature type="transmembrane region" description="Helical" evidence="2">
    <location>
        <begin position="244"/>
        <end position="267"/>
    </location>
</feature>
<feature type="transmembrane region" description="Helical" evidence="2">
    <location>
        <begin position="50"/>
        <end position="71"/>
    </location>
</feature>
<dbReference type="Proteomes" id="UP001054837">
    <property type="component" value="Unassembled WGS sequence"/>
</dbReference>
<gene>
    <name evidence="3" type="primary">Slc35f3</name>
    <name evidence="3" type="ORF">CDAR_425701</name>
</gene>
<dbReference type="InterPro" id="IPR026505">
    <property type="entry name" value="Solute_c_fam_35_mem_F3/F4"/>
</dbReference>
<evidence type="ECO:0000313" key="3">
    <source>
        <dbReference type="EMBL" id="GIX78321.1"/>
    </source>
</evidence>
<dbReference type="EMBL" id="BPLQ01001083">
    <property type="protein sequence ID" value="GIX78321.1"/>
    <property type="molecule type" value="Genomic_DNA"/>
</dbReference>
<evidence type="ECO:0000313" key="4">
    <source>
        <dbReference type="Proteomes" id="UP001054837"/>
    </source>
</evidence>
<evidence type="ECO:0000256" key="1">
    <source>
        <dbReference type="SAM" id="MobiDB-lite"/>
    </source>
</evidence>
<keyword evidence="4" id="KW-1185">Reference proteome</keyword>
<proteinExistence type="predicted"/>
<name>A0AAV4N2K7_9ARAC</name>
<feature type="transmembrane region" description="Helical" evidence="2">
    <location>
        <begin position="195"/>
        <end position="213"/>
    </location>
</feature>
<feature type="transmembrane region" description="Helical" evidence="2">
    <location>
        <begin position="314"/>
        <end position="332"/>
    </location>
</feature>
<dbReference type="InterPro" id="IPR037185">
    <property type="entry name" value="EmrE-like"/>
</dbReference>
<keyword evidence="2" id="KW-0472">Membrane</keyword>
<keyword evidence="2" id="KW-0812">Transmembrane</keyword>
<reference evidence="3 4" key="1">
    <citation type="submission" date="2021-06" db="EMBL/GenBank/DDBJ databases">
        <title>Caerostris darwini draft genome.</title>
        <authorList>
            <person name="Kono N."/>
            <person name="Arakawa K."/>
        </authorList>
    </citation>
    <scope>NUCLEOTIDE SEQUENCE [LARGE SCALE GENOMIC DNA]</scope>
</reference>
<feature type="transmembrane region" description="Helical" evidence="2">
    <location>
        <begin position="112"/>
        <end position="135"/>
    </location>
</feature>
<dbReference type="SUPFAM" id="SSF103481">
    <property type="entry name" value="Multidrug resistance efflux transporter EmrE"/>
    <property type="match status" value="1"/>
</dbReference>
<evidence type="ECO:0000256" key="2">
    <source>
        <dbReference type="SAM" id="Phobius"/>
    </source>
</evidence>
<feature type="compositionally biased region" description="Polar residues" evidence="1">
    <location>
        <begin position="409"/>
        <end position="434"/>
    </location>
</feature>
<feature type="transmembrane region" description="Helical" evidence="2">
    <location>
        <begin position="279"/>
        <end position="302"/>
    </location>
</feature>
<dbReference type="AlphaFoldDB" id="A0AAV4N2K7"/>
<protein>
    <submittedName>
        <fullName evidence="3">Thiamine transporter SLC35F3</fullName>
    </submittedName>
</protein>
<feature type="region of interest" description="Disordered" evidence="1">
    <location>
        <begin position="408"/>
        <end position="434"/>
    </location>
</feature>
<dbReference type="PANTHER" id="PTHR19346">
    <property type="entry name" value="SUGAR PHOSPHATE TRANSPORTER DOMAIN-CONTAINING PROTEIN"/>
    <property type="match status" value="1"/>
</dbReference>
<dbReference type="PANTHER" id="PTHR19346:SF4">
    <property type="entry name" value="SUGAR PHOSPHATE TRANSPORTER DOMAIN-CONTAINING PROTEIN"/>
    <property type="match status" value="1"/>
</dbReference>
<sequence>MLPSGLGFANWEIAEVMLEHREGQREPQPYVQVTRRTCFTEHRKRMSCGLFLTSFVAVSWVGGTHLLRALYLDYIQAMAANAQKINMTALSNLEQGEDKSAILFPLYNAPFFTTWICTTLNFFFFPIYLISRFCAPASEKTSMKKEITESLQPFQERGMTVTRFICRCGFFTILWVVTNYMFIYSLTLLDATDVIALYTTNVAFIYLLSWVLLQEQFVGIRIVAVIVCNTAIALFAYMDGVSRAVTLGGVVLAAASAAGTAVYKVLFRKIVGEVSLGQMSFFFTLIGFCNILVMWPVFLGLYFTDYEIIPWKDIPWLPIMGAALFIFLGNLLGNFGVVWTYEVFLTLGFLFAVPTSAAADIYLYSVEFHGMKLAGVVLSMVGFCLVLLPENWPDYLSGALRWRKDKYPSETTTSHPEPRTSYTSRLRTQSGRVK</sequence>
<feature type="transmembrane region" description="Helical" evidence="2">
    <location>
        <begin position="220"/>
        <end position="238"/>
    </location>
</feature>
<comment type="caution">
    <text evidence="3">The sequence shown here is derived from an EMBL/GenBank/DDBJ whole genome shotgun (WGS) entry which is preliminary data.</text>
</comment>
<accession>A0AAV4N2K7</accession>
<feature type="transmembrane region" description="Helical" evidence="2">
    <location>
        <begin position="164"/>
        <end position="183"/>
    </location>
</feature>